<evidence type="ECO:0000313" key="2">
    <source>
        <dbReference type="Proteomes" id="UP000093281"/>
    </source>
</evidence>
<organism evidence="1 2">
    <name type="scientific">Aliarcobacter thereius</name>
    <dbReference type="NCBI Taxonomy" id="544718"/>
    <lineage>
        <taxon>Bacteria</taxon>
        <taxon>Pseudomonadati</taxon>
        <taxon>Campylobacterota</taxon>
        <taxon>Epsilonproteobacteria</taxon>
        <taxon>Campylobacterales</taxon>
        <taxon>Arcobacteraceae</taxon>
        <taxon>Aliarcobacter</taxon>
    </lineage>
</organism>
<gene>
    <name evidence="1" type="ORF">AAX29_00568</name>
</gene>
<reference evidence="2" key="1">
    <citation type="submission" date="2015-05" db="EMBL/GenBank/DDBJ databases">
        <authorList>
            <person name="Rovetto F."/>
            <person name="Cocolin L."/>
            <person name="Illeghems K."/>
            <person name="Van Nieuwerburgh F."/>
            <person name="Houf K."/>
        </authorList>
    </citation>
    <scope>NUCLEOTIDE SEQUENCE [LARGE SCALE GENOMIC DNA]</scope>
    <source>
        <strain evidence="2">DU22</strain>
    </source>
</reference>
<dbReference type="AlphaFoldDB" id="A0A1C0B7G7"/>
<comment type="caution">
    <text evidence="1">The sequence shown here is derived from an EMBL/GenBank/DDBJ whole genome shotgun (WGS) entry which is preliminary data.</text>
</comment>
<dbReference type="Proteomes" id="UP000093281">
    <property type="component" value="Unassembled WGS sequence"/>
</dbReference>
<evidence type="ECO:0000313" key="1">
    <source>
        <dbReference type="EMBL" id="OCL99527.1"/>
    </source>
</evidence>
<proteinExistence type="predicted"/>
<accession>A0A1C0B7G7</accession>
<dbReference type="RefSeq" id="WP_066185464.1">
    <property type="nucleotide sequence ID" value="NZ_LCUJ01000002.1"/>
</dbReference>
<name>A0A1C0B7G7_9BACT</name>
<sequence length="72" mass="7464">MKLTSDIISIVRAGGSVVIDSSKLTSDLISIVKSASSNSEIIIKGANKKLTSDLISISKAAGGKKVIFDLTK</sequence>
<dbReference type="EMBL" id="LCUJ01000002">
    <property type="protein sequence ID" value="OCL99527.1"/>
    <property type="molecule type" value="Genomic_DNA"/>
</dbReference>
<protein>
    <submittedName>
        <fullName evidence="1">Uncharacterized protein</fullName>
    </submittedName>
</protein>